<evidence type="ECO:0000313" key="2">
    <source>
        <dbReference type="Proteomes" id="UP000009044"/>
    </source>
</evidence>
<dbReference type="Proteomes" id="UP000009044">
    <property type="component" value="Chromosome"/>
</dbReference>
<dbReference type="AlphaFoldDB" id="G2I6H0"/>
<sequence length="183" mass="19639">MVRTVMETARMTTLATLPLSQMTVVPDLLAAPVGTVMITSEKSRDEQKIVIRSRQISASGSTPGLIMMAAKTKGYFVPDDACSAFVRTALDVTAVMPLLLTKILPGFRYEYDAVVRGDVWQLRDESGKEFVGLAINSSDEEESKVSAYAHIEGGRIGEIVPATRVAYLGQLDFGAGPAVPTLG</sequence>
<proteinExistence type="predicted"/>
<evidence type="ECO:0000313" key="1">
    <source>
        <dbReference type="EMBL" id="BAK83717.1"/>
    </source>
</evidence>
<dbReference type="EMBL" id="AP012159">
    <property type="protein sequence ID" value="BAK83717.1"/>
    <property type="molecule type" value="Genomic_DNA"/>
</dbReference>
<dbReference type="HOGENOM" id="CLU_1537927_0_0_5"/>
<organism evidence="1 2">
    <name type="scientific">Komagataeibacter medellinensis (strain NBRC 3288 / BCRC 11682 / LMG 1693 / Kondo 51)</name>
    <name type="common">Gluconacetobacter medellinensis</name>
    <dbReference type="NCBI Taxonomy" id="634177"/>
    <lineage>
        <taxon>Bacteria</taxon>
        <taxon>Pseudomonadati</taxon>
        <taxon>Pseudomonadota</taxon>
        <taxon>Alphaproteobacteria</taxon>
        <taxon>Acetobacterales</taxon>
        <taxon>Acetobacteraceae</taxon>
        <taxon>Komagataeibacter</taxon>
    </lineage>
</organism>
<dbReference type="STRING" id="634177.GLX_13050"/>
<protein>
    <submittedName>
        <fullName evidence="1">Uncharacterized protein</fullName>
    </submittedName>
</protein>
<gene>
    <name evidence="1" type="ordered locus">GLX_13050</name>
</gene>
<dbReference type="PATRIC" id="fig|634177.7.peg.1501"/>
<reference evidence="2" key="1">
    <citation type="journal article" date="2011" name="J. Bacteriol.">
        <title>Complete genome sequence of NBRC 3288, a unique cellulose-nonproducing strain of Gluconacetobacter xylinus isolated from vinegar.</title>
        <authorList>
            <person name="Ogino H."/>
            <person name="Azuma Y."/>
            <person name="Hosoyama A."/>
            <person name="Nakazawa H."/>
            <person name="Matsutani M."/>
            <person name="Hasegawa A."/>
            <person name="Otsuyama K."/>
            <person name="Matsushita K."/>
            <person name="Fujita N."/>
            <person name="Shirai M."/>
        </authorList>
    </citation>
    <scope>NUCLEOTIDE SEQUENCE [LARGE SCALE GENOMIC DNA]</scope>
    <source>
        <strain evidence="2">NBRC 3288 / BCRC 11682 / LMG 1693</strain>
    </source>
</reference>
<dbReference type="KEGG" id="gxy:GLX_13050"/>
<name>G2I6H0_KOMMN</name>
<accession>G2I6H0</accession>